<evidence type="ECO:0000256" key="18">
    <source>
        <dbReference type="ARBA" id="ARBA00023113"/>
    </source>
</evidence>
<comment type="caution">
    <text evidence="26">The sequence shown here is derived from an EMBL/GenBank/DDBJ whole genome shotgun (WGS) entry which is preliminary data.</text>
</comment>
<dbReference type="SUPFAM" id="SSF53098">
    <property type="entry name" value="Ribonuclease H-like"/>
    <property type="match status" value="1"/>
</dbReference>
<dbReference type="OrthoDB" id="2847449at2759"/>
<keyword evidence="6" id="KW-0548">Nucleotidyltransferase</keyword>
<keyword evidence="18" id="KW-0917">Virion maturation</keyword>
<keyword evidence="11" id="KW-0378">Hydrolase</keyword>
<dbReference type="InterPro" id="IPR012337">
    <property type="entry name" value="RNaseH-like_sf"/>
</dbReference>
<evidence type="ECO:0000259" key="25">
    <source>
        <dbReference type="PROSITE" id="PS50994"/>
    </source>
</evidence>
<dbReference type="PANTHER" id="PTHR42648:SF11">
    <property type="entry name" value="TRANSPOSON TY4-P GAG-POL POLYPROTEIN"/>
    <property type="match status" value="1"/>
</dbReference>
<keyword evidence="22" id="KW-0863">Zinc-finger</keyword>
<dbReference type="Pfam" id="PF14223">
    <property type="entry name" value="Retrotran_gag_2"/>
    <property type="match status" value="1"/>
</dbReference>
<dbReference type="GO" id="GO:0006508">
    <property type="term" value="P:proteolysis"/>
    <property type="evidence" value="ECO:0007669"/>
    <property type="project" value="UniProtKB-KW"/>
</dbReference>
<keyword evidence="9" id="KW-0547">Nucleotide-binding</keyword>
<dbReference type="InterPro" id="IPR025724">
    <property type="entry name" value="GAG-pre-integrase_dom"/>
</dbReference>
<dbReference type="InterPro" id="IPR001584">
    <property type="entry name" value="Integrase_cat-core"/>
</dbReference>
<dbReference type="GO" id="GO:0005634">
    <property type="term" value="C:nucleus"/>
    <property type="evidence" value="ECO:0007669"/>
    <property type="project" value="UniProtKB-ARBA"/>
</dbReference>
<evidence type="ECO:0000256" key="17">
    <source>
        <dbReference type="ARBA" id="ARBA00022932"/>
    </source>
</evidence>
<dbReference type="InterPro" id="IPR054722">
    <property type="entry name" value="PolX-like_BBD"/>
</dbReference>
<dbReference type="Gene3D" id="4.10.60.10">
    <property type="entry name" value="Zinc finger, CCHC-type"/>
    <property type="match status" value="1"/>
</dbReference>
<dbReference type="Proteomes" id="UP000467700">
    <property type="component" value="Unassembled WGS sequence"/>
</dbReference>
<dbReference type="InterPro" id="IPR036397">
    <property type="entry name" value="RNaseH_sf"/>
</dbReference>
<feature type="region of interest" description="Disordered" evidence="23">
    <location>
        <begin position="46"/>
        <end position="66"/>
    </location>
</feature>
<keyword evidence="17" id="KW-0808">Transferase</keyword>
<protein>
    <recommendedName>
        <fullName evidence="28">Polyprotein</fullName>
    </recommendedName>
</protein>
<evidence type="ECO:0000313" key="26">
    <source>
        <dbReference type="EMBL" id="CAA7262638.1"/>
    </source>
</evidence>
<evidence type="ECO:0000256" key="4">
    <source>
        <dbReference type="ARBA" id="ARBA00022664"/>
    </source>
</evidence>
<evidence type="ECO:0000256" key="21">
    <source>
        <dbReference type="ARBA" id="ARBA00049244"/>
    </source>
</evidence>
<evidence type="ECO:0000256" key="14">
    <source>
        <dbReference type="ARBA" id="ARBA00022884"/>
    </source>
</evidence>
<evidence type="ECO:0000256" key="6">
    <source>
        <dbReference type="ARBA" id="ARBA00022695"/>
    </source>
</evidence>
<evidence type="ECO:0000256" key="2">
    <source>
        <dbReference type="ARBA" id="ARBA00022578"/>
    </source>
</evidence>
<dbReference type="SMART" id="SM00343">
    <property type="entry name" value="ZnF_C2HC"/>
    <property type="match status" value="1"/>
</dbReference>
<evidence type="ECO:0000256" key="1">
    <source>
        <dbReference type="ARBA" id="ARBA00002180"/>
    </source>
</evidence>
<evidence type="ECO:0000256" key="16">
    <source>
        <dbReference type="ARBA" id="ARBA00022918"/>
    </source>
</evidence>
<keyword evidence="17" id="KW-0239">DNA-directed DNA polymerase</keyword>
<evidence type="ECO:0000256" key="7">
    <source>
        <dbReference type="ARBA" id="ARBA00022722"/>
    </source>
</evidence>
<evidence type="ECO:0000256" key="15">
    <source>
        <dbReference type="ARBA" id="ARBA00022908"/>
    </source>
</evidence>
<accession>A0A8S0WZD7</accession>
<dbReference type="GO" id="GO:0004519">
    <property type="term" value="F:endonuclease activity"/>
    <property type="evidence" value="ECO:0007669"/>
    <property type="project" value="UniProtKB-KW"/>
</dbReference>
<keyword evidence="14" id="KW-0694">RNA-binding</keyword>
<keyword evidence="4" id="KW-0507">mRNA processing</keyword>
<dbReference type="PROSITE" id="PS50994">
    <property type="entry name" value="INTEGRASE"/>
    <property type="match status" value="1"/>
</dbReference>
<evidence type="ECO:0000256" key="23">
    <source>
        <dbReference type="SAM" id="MobiDB-lite"/>
    </source>
</evidence>
<keyword evidence="27" id="KW-1185">Reference proteome</keyword>
<keyword evidence="22" id="KW-0862">Zinc</keyword>
<feature type="domain" description="Integrase catalytic" evidence="25">
    <location>
        <begin position="492"/>
        <end position="634"/>
    </location>
</feature>
<dbReference type="AlphaFoldDB" id="A0A8S0WZD7"/>
<feature type="region of interest" description="Disordered" evidence="23">
    <location>
        <begin position="245"/>
        <end position="274"/>
    </location>
</feature>
<evidence type="ECO:0000256" key="10">
    <source>
        <dbReference type="ARBA" id="ARBA00022759"/>
    </source>
</evidence>
<keyword evidence="5" id="KW-0645">Protease</keyword>
<dbReference type="GO" id="GO:0008270">
    <property type="term" value="F:zinc ion binding"/>
    <property type="evidence" value="ECO:0007669"/>
    <property type="project" value="UniProtKB-KW"/>
</dbReference>
<name>A0A8S0WZD7_CYCAE</name>
<evidence type="ECO:0000256" key="19">
    <source>
        <dbReference type="ARBA" id="ARBA00023172"/>
    </source>
</evidence>
<evidence type="ECO:0000256" key="8">
    <source>
        <dbReference type="ARBA" id="ARBA00022723"/>
    </source>
</evidence>
<dbReference type="InterPro" id="IPR001878">
    <property type="entry name" value="Znf_CCHC"/>
</dbReference>
<evidence type="ECO:0000256" key="20">
    <source>
        <dbReference type="ARBA" id="ARBA00048173"/>
    </source>
</evidence>
<evidence type="ECO:0000256" key="22">
    <source>
        <dbReference type="PROSITE-ProRule" id="PRU00047"/>
    </source>
</evidence>
<keyword evidence="13" id="KW-0460">Magnesium</keyword>
<feature type="domain" description="CCHC-type" evidence="24">
    <location>
        <begin position="231"/>
        <end position="244"/>
    </location>
</feature>
<keyword evidence="12" id="KW-0067">ATP-binding</keyword>
<dbReference type="GO" id="GO:0005524">
    <property type="term" value="F:ATP binding"/>
    <property type="evidence" value="ECO:0007669"/>
    <property type="project" value="UniProtKB-KW"/>
</dbReference>
<keyword evidence="7" id="KW-0540">Nuclease</keyword>
<dbReference type="EMBL" id="CACVBS010000036">
    <property type="protein sequence ID" value="CAA7262638.1"/>
    <property type="molecule type" value="Genomic_DNA"/>
</dbReference>
<keyword evidence="16" id="KW-0695">RNA-directed DNA polymerase</keyword>
<dbReference type="InterPro" id="IPR036875">
    <property type="entry name" value="Znf_CCHC_sf"/>
</dbReference>
<dbReference type="Pfam" id="PF13976">
    <property type="entry name" value="gag_pre-integrs"/>
    <property type="match status" value="1"/>
</dbReference>
<organism evidence="26 27">
    <name type="scientific">Cyclocybe aegerita</name>
    <name type="common">Black poplar mushroom</name>
    <name type="synonym">Agrocybe aegerita</name>
    <dbReference type="NCBI Taxonomy" id="1973307"/>
    <lineage>
        <taxon>Eukaryota</taxon>
        <taxon>Fungi</taxon>
        <taxon>Dikarya</taxon>
        <taxon>Basidiomycota</taxon>
        <taxon>Agaricomycotina</taxon>
        <taxon>Agaricomycetes</taxon>
        <taxon>Agaricomycetidae</taxon>
        <taxon>Agaricales</taxon>
        <taxon>Agaricineae</taxon>
        <taxon>Bolbitiaceae</taxon>
        <taxon>Cyclocybe</taxon>
    </lineage>
</organism>
<evidence type="ECO:0000256" key="3">
    <source>
        <dbReference type="ARBA" id="ARBA00022612"/>
    </source>
</evidence>
<dbReference type="GO" id="GO:0006397">
    <property type="term" value="P:mRNA processing"/>
    <property type="evidence" value="ECO:0007669"/>
    <property type="project" value="UniProtKB-KW"/>
</dbReference>
<dbReference type="PROSITE" id="PS50158">
    <property type="entry name" value="ZF_CCHC"/>
    <property type="match status" value="1"/>
</dbReference>
<dbReference type="GO" id="GO:0003964">
    <property type="term" value="F:RNA-directed DNA polymerase activity"/>
    <property type="evidence" value="ECO:0007669"/>
    <property type="project" value="UniProtKB-KW"/>
</dbReference>
<evidence type="ECO:0000256" key="5">
    <source>
        <dbReference type="ARBA" id="ARBA00022670"/>
    </source>
</evidence>
<sequence>MSDSDYTTGSYRMELLKAHSWMPWKRRMLEMLIDLGLDKYIAKDAKEPESANQSAPTTAELDAQKKWREGDTKARLRIELAVSDAEMVHILGATTASEMWDQLTTVKESKGRLGVLAARHALYRATAEEGFDMAKHIAKLRQMQEELHVMGNKIPDEDFLMILITSLPESWDNYTSSFLGSSGNKPDLKSQEVVGILIEEARRRKERGDSGGVALHAKGNGKGKASLNTECFNCHKKGHLAKDCWAKGGGREGQGPKGRKGPNRAGRTHQAAEDANNSLNDTLYMANSTYTFSKYDWLLDSCTTSHIFPVREAFSDYRPLTDSPIQGVSSSPAQAKGRGTIIVNFAVEGKNVRHQLRDVLHVPEALNGLISVSRLDETGGYPIFRKGKVILKNKDDTTIGTGHTANRLYLMNARAELPGMEKANLATPTKLTWDQWHRRFGHIAISSLQKLEQEALVNGMSVDQSSIPSPLCEACIQAKQAHQAFPQEAAHRSKTPGERVMSDVWGPAGVKSIGGFKYYISFMDNTTWHSHVLFLKDKTEAFSHIKEHCMKVERQFGRYPQWMRFDNGREFVNSCVKDWAAEHGIELEPMAPYSSAQNGVAERFNHTMLELACAMLIAKNMPLFLWDDDVPTVG</sequence>
<evidence type="ECO:0000313" key="27">
    <source>
        <dbReference type="Proteomes" id="UP000467700"/>
    </source>
</evidence>
<dbReference type="PANTHER" id="PTHR42648">
    <property type="entry name" value="TRANSPOSASE, PUTATIVE-RELATED"/>
    <property type="match status" value="1"/>
</dbReference>
<dbReference type="Pfam" id="PF22936">
    <property type="entry name" value="Pol_BBD"/>
    <property type="match status" value="1"/>
</dbReference>
<keyword evidence="19" id="KW-0233">DNA recombination</keyword>
<dbReference type="Gene3D" id="3.30.420.10">
    <property type="entry name" value="Ribonuclease H-like superfamily/Ribonuclease H"/>
    <property type="match status" value="1"/>
</dbReference>
<comment type="catalytic activity">
    <reaction evidence="21">
        <text>DNA(n) + a 2'-deoxyribonucleoside 5'-triphosphate = DNA(n+1) + diphosphate</text>
        <dbReference type="Rhea" id="RHEA:22508"/>
        <dbReference type="Rhea" id="RHEA-COMP:17339"/>
        <dbReference type="Rhea" id="RHEA-COMP:17340"/>
        <dbReference type="ChEBI" id="CHEBI:33019"/>
        <dbReference type="ChEBI" id="CHEBI:61560"/>
        <dbReference type="ChEBI" id="CHEBI:173112"/>
        <dbReference type="EC" id="2.7.7.7"/>
    </reaction>
</comment>
<dbReference type="SUPFAM" id="SSF57756">
    <property type="entry name" value="Retrovirus zinc finger-like domains"/>
    <property type="match status" value="1"/>
</dbReference>
<comment type="catalytic activity">
    <reaction evidence="20">
        <text>DNA(n) + a 2'-deoxyribonucleoside 5'-triphosphate = DNA(n+1) + diphosphate</text>
        <dbReference type="Rhea" id="RHEA:22508"/>
        <dbReference type="Rhea" id="RHEA-COMP:17339"/>
        <dbReference type="Rhea" id="RHEA-COMP:17340"/>
        <dbReference type="ChEBI" id="CHEBI:33019"/>
        <dbReference type="ChEBI" id="CHEBI:61560"/>
        <dbReference type="ChEBI" id="CHEBI:173112"/>
        <dbReference type="EC" id="2.7.7.49"/>
    </reaction>
</comment>
<keyword evidence="8" id="KW-0479">Metal-binding</keyword>
<keyword evidence="3" id="KW-1188">Viral release from host cell</keyword>
<comment type="function">
    <text evidence="1">The aspartyl protease (PR) mediates the proteolytic cleavages of the Gag and Gag-Pol polyproteins after assembly of the VLP.</text>
</comment>
<dbReference type="GO" id="GO:0003887">
    <property type="term" value="F:DNA-directed DNA polymerase activity"/>
    <property type="evidence" value="ECO:0007669"/>
    <property type="project" value="UniProtKB-KW"/>
</dbReference>
<dbReference type="GO" id="GO:0032196">
    <property type="term" value="P:transposition"/>
    <property type="evidence" value="ECO:0007669"/>
    <property type="project" value="UniProtKB-KW"/>
</dbReference>
<proteinExistence type="predicted"/>
<evidence type="ECO:0000259" key="24">
    <source>
        <dbReference type="PROSITE" id="PS50158"/>
    </source>
</evidence>
<keyword evidence="10" id="KW-0255">Endonuclease</keyword>
<gene>
    <name evidence="26" type="ORF">AAE3_LOCUS4850</name>
</gene>
<keyword evidence="2" id="KW-0815">Transposition</keyword>
<dbReference type="GO" id="GO:0008233">
    <property type="term" value="F:peptidase activity"/>
    <property type="evidence" value="ECO:0007669"/>
    <property type="project" value="UniProtKB-KW"/>
</dbReference>
<dbReference type="InterPro" id="IPR039537">
    <property type="entry name" value="Retrotran_Ty1/copia-like"/>
</dbReference>
<keyword evidence="15" id="KW-0229">DNA integration</keyword>
<feature type="compositionally biased region" description="Gly residues" evidence="23">
    <location>
        <begin position="247"/>
        <end position="256"/>
    </location>
</feature>
<evidence type="ECO:0000256" key="13">
    <source>
        <dbReference type="ARBA" id="ARBA00022842"/>
    </source>
</evidence>
<evidence type="ECO:0000256" key="12">
    <source>
        <dbReference type="ARBA" id="ARBA00022840"/>
    </source>
</evidence>
<dbReference type="GO" id="GO:0003723">
    <property type="term" value="F:RNA binding"/>
    <property type="evidence" value="ECO:0007669"/>
    <property type="project" value="UniProtKB-KW"/>
</dbReference>
<dbReference type="GO" id="GO:0015074">
    <property type="term" value="P:DNA integration"/>
    <property type="evidence" value="ECO:0007669"/>
    <property type="project" value="UniProtKB-KW"/>
</dbReference>
<evidence type="ECO:0000256" key="9">
    <source>
        <dbReference type="ARBA" id="ARBA00022741"/>
    </source>
</evidence>
<evidence type="ECO:0008006" key="28">
    <source>
        <dbReference type="Google" id="ProtNLM"/>
    </source>
</evidence>
<reference evidence="26 27" key="1">
    <citation type="submission" date="2020-01" db="EMBL/GenBank/DDBJ databases">
        <authorList>
            <person name="Gupta K D."/>
        </authorList>
    </citation>
    <scope>NUCLEOTIDE SEQUENCE [LARGE SCALE GENOMIC DNA]</scope>
</reference>
<evidence type="ECO:0000256" key="11">
    <source>
        <dbReference type="ARBA" id="ARBA00022801"/>
    </source>
</evidence>
<dbReference type="GO" id="GO:0006310">
    <property type="term" value="P:DNA recombination"/>
    <property type="evidence" value="ECO:0007669"/>
    <property type="project" value="UniProtKB-KW"/>
</dbReference>